<evidence type="ECO:0000259" key="4">
    <source>
        <dbReference type="PROSITE" id="PS50883"/>
    </source>
</evidence>
<feature type="transmembrane region" description="Helical" evidence="3">
    <location>
        <begin position="112"/>
        <end position="128"/>
    </location>
</feature>
<name>A0A2S0VQB4_9ALTE</name>
<dbReference type="Pfam" id="PF00990">
    <property type="entry name" value="GGDEF"/>
    <property type="match status" value="1"/>
</dbReference>
<dbReference type="SUPFAM" id="SSF141868">
    <property type="entry name" value="EAL domain-like"/>
    <property type="match status" value="1"/>
</dbReference>
<dbReference type="NCBIfam" id="TIGR00254">
    <property type="entry name" value="GGDEF"/>
    <property type="match status" value="1"/>
</dbReference>
<evidence type="ECO:0000313" key="7">
    <source>
        <dbReference type="Proteomes" id="UP000244441"/>
    </source>
</evidence>
<feature type="transmembrane region" description="Helical" evidence="3">
    <location>
        <begin position="89"/>
        <end position="106"/>
    </location>
</feature>
<dbReference type="InterPro" id="IPR035919">
    <property type="entry name" value="EAL_sf"/>
</dbReference>
<dbReference type="OrthoDB" id="1316910at2"/>
<dbReference type="SMART" id="SM00267">
    <property type="entry name" value="GGDEF"/>
    <property type="match status" value="1"/>
</dbReference>
<sequence length="652" mass="73980">MFTKPKLASKTLGDEQPLVEEDANLMLAQEPKHRLKRLKSIIKIVALVLFIIMINSLTFSPEKAITPYLTAISILLLLYKFMAEDTTNIVAGMLLWLVTILASYFAWKHHGLFDTAILVFPCILIYAAMLGSRSFTLPILLFMILIVYAFAWASSTGFLEGQVPFTEGLWGKANQVAVILALYTFSIGLLMGDIKILMQKLLGENKKVSSAQKQAEILSHFNRLTRLPNEQVCKEQLSFILDNTESRDDIVALLTLDLDKFQWINSSLGHEVGDKFLIDLAQRLVSFNNENIDIYHVNGNVFLATIEAKDYEEISEFAHQLLHATYRTFYIDDYELEVTASIGIATAPFDGDNFDTLRHRSEIALSHAKKQENNSFRYFDLQMEKDINARMSMVQDLKRAIENKEFEIYYQPKVELTSEKMIGAEALIRWHRPEHGIVSPADFIPVAESSGLISEIGKWLLYEACQHCKTWHTLGFHDFSIAVNLSPIQFRRGNLPSIVSKALKHADLSANYLELEITESLFIDDTEHVKEQIHAITAKGVSMAIDDFGTGYSNLNYLTNFNASTLKIDRSFIKDLLTSAQHLHIVNAIIQMSQVMEIDCIAEGIEDTATWDILKSLGCQYGQGYYWSEPLPYKEFCRLAQNHIKHHQSAPA</sequence>
<dbReference type="InterPro" id="IPR043128">
    <property type="entry name" value="Rev_trsase/Diguanyl_cyclase"/>
</dbReference>
<dbReference type="Gene3D" id="3.20.20.450">
    <property type="entry name" value="EAL domain"/>
    <property type="match status" value="1"/>
</dbReference>
<protein>
    <recommendedName>
        <fullName evidence="1">cyclic-guanylate-specific phosphodiesterase</fullName>
        <ecNumber evidence="1">3.1.4.52</ecNumber>
    </recommendedName>
</protein>
<feature type="transmembrane region" description="Helical" evidence="3">
    <location>
        <begin position="65"/>
        <end position="82"/>
    </location>
</feature>
<dbReference type="KEGG" id="cate:C2869_08175"/>
<reference evidence="6 7" key="1">
    <citation type="submission" date="2018-01" db="EMBL/GenBank/DDBJ databases">
        <title>Genome sequence of a Cantenovulum-like bacteria.</title>
        <authorList>
            <person name="Tan W.R."/>
            <person name="Lau N.-S."/>
            <person name="Go F."/>
            <person name="Amirul A.-A.A."/>
        </authorList>
    </citation>
    <scope>NUCLEOTIDE SEQUENCE [LARGE SCALE GENOMIC DNA]</scope>
    <source>
        <strain evidence="6 7">CCB-QB4</strain>
    </source>
</reference>
<feature type="transmembrane region" description="Helical" evidence="3">
    <location>
        <begin position="135"/>
        <end position="153"/>
    </location>
</feature>
<dbReference type="GO" id="GO:0071111">
    <property type="term" value="F:cyclic-guanylate-specific phosphodiesterase activity"/>
    <property type="evidence" value="ECO:0007669"/>
    <property type="project" value="UniProtKB-EC"/>
</dbReference>
<dbReference type="FunFam" id="3.20.20.450:FF:000001">
    <property type="entry name" value="Cyclic di-GMP phosphodiesterase yahA"/>
    <property type="match status" value="1"/>
</dbReference>
<accession>A0A2S0VQB4</accession>
<dbReference type="SUPFAM" id="SSF55073">
    <property type="entry name" value="Nucleotide cyclase"/>
    <property type="match status" value="1"/>
</dbReference>
<dbReference type="PROSITE" id="PS50887">
    <property type="entry name" value="GGDEF"/>
    <property type="match status" value="1"/>
</dbReference>
<evidence type="ECO:0000313" key="6">
    <source>
        <dbReference type="EMBL" id="AWB66406.1"/>
    </source>
</evidence>
<keyword evidence="2" id="KW-0973">c-di-GMP</keyword>
<dbReference type="SMART" id="SM00052">
    <property type="entry name" value="EAL"/>
    <property type="match status" value="1"/>
</dbReference>
<dbReference type="PANTHER" id="PTHR33121">
    <property type="entry name" value="CYCLIC DI-GMP PHOSPHODIESTERASE PDEF"/>
    <property type="match status" value="1"/>
</dbReference>
<dbReference type="InterPro" id="IPR001633">
    <property type="entry name" value="EAL_dom"/>
</dbReference>
<dbReference type="InterPro" id="IPR000160">
    <property type="entry name" value="GGDEF_dom"/>
</dbReference>
<dbReference type="InterPro" id="IPR029787">
    <property type="entry name" value="Nucleotide_cyclase"/>
</dbReference>
<dbReference type="CDD" id="cd01948">
    <property type="entry name" value="EAL"/>
    <property type="match status" value="1"/>
</dbReference>
<keyword evidence="3" id="KW-0812">Transmembrane</keyword>
<dbReference type="EMBL" id="CP026604">
    <property type="protein sequence ID" value="AWB66406.1"/>
    <property type="molecule type" value="Genomic_DNA"/>
</dbReference>
<feature type="domain" description="EAL" evidence="4">
    <location>
        <begin position="390"/>
        <end position="644"/>
    </location>
</feature>
<gene>
    <name evidence="6" type="ORF">C2869_08175</name>
</gene>
<dbReference type="RefSeq" id="WP_108602469.1">
    <property type="nucleotide sequence ID" value="NZ_CP026604.1"/>
</dbReference>
<organism evidence="6 7">
    <name type="scientific">Saccharobesus litoralis</name>
    <dbReference type="NCBI Taxonomy" id="2172099"/>
    <lineage>
        <taxon>Bacteria</taxon>
        <taxon>Pseudomonadati</taxon>
        <taxon>Pseudomonadota</taxon>
        <taxon>Gammaproteobacteria</taxon>
        <taxon>Alteromonadales</taxon>
        <taxon>Alteromonadaceae</taxon>
        <taxon>Saccharobesus</taxon>
    </lineage>
</organism>
<keyword evidence="3" id="KW-1133">Transmembrane helix</keyword>
<feature type="domain" description="GGDEF" evidence="5">
    <location>
        <begin position="249"/>
        <end position="381"/>
    </location>
</feature>
<feature type="transmembrane region" description="Helical" evidence="3">
    <location>
        <begin position="41"/>
        <end position="59"/>
    </location>
</feature>
<evidence type="ECO:0000256" key="1">
    <source>
        <dbReference type="ARBA" id="ARBA00012282"/>
    </source>
</evidence>
<keyword evidence="7" id="KW-1185">Reference proteome</keyword>
<keyword evidence="3" id="KW-0472">Membrane</keyword>
<evidence type="ECO:0000259" key="5">
    <source>
        <dbReference type="PROSITE" id="PS50887"/>
    </source>
</evidence>
<evidence type="ECO:0000256" key="3">
    <source>
        <dbReference type="SAM" id="Phobius"/>
    </source>
</evidence>
<dbReference type="AlphaFoldDB" id="A0A2S0VQB4"/>
<dbReference type="PROSITE" id="PS50883">
    <property type="entry name" value="EAL"/>
    <property type="match status" value="1"/>
</dbReference>
<dbReference type="EC" id="3.1.4.52" evidence="1"/>
<evidence type="ECO:0000256" key="2">
    <source>
        <dbReference type="ARBA" id="ARBA00022636"/>
    </source>
</evidence>
<proteinExistence type="predicted"/>
<dbReference type="Proteomes" id="UP000244441">
    <property type="component" value="Chromosome"/>
</dbReference>
<dbReference type="InterPro" id="IPR050706">
    <property type="entry name" value="Cyclic-di-GMP_PDE-like"/>
</dbReference>
<dbReference type="CDD" id="cd01949">
    <property type="entry name" value="GGDEF"/>
    <property type="match status" value="1"/>
</dbReference>
<dbReference type="Gene3D" id="3.30.70.270">
    <property type="match status" value="1"/>
</dbReference>
<dbReference type="PANTHER" id="PTHR33121:SF71">
    <property type="entry name" value="OXYGEN SENSOR PROTEIN DOSP"/>
    <property type="match status" value="1"/>
</dbReference>
<dbReference type="Pfam" id="PF00563">
    <property type="entry name" value="EAL"/>
    <property type="match status" value="1"/>
</dbReference>